<organism evidence="2 3">
    <name type="scientific">Kribbella ginsengisoli</name>
    <dbReference type="NCBI Taxonomy" id="363865"/>
    <lineage>
        <taxon>Bacteria</taxon>
        <taxon>Bacillati</taxon>
        <taxon>Actinomycetota</taxon>
        <taxon>Actinomycetes</taxon>
        <taxon>Propionibacteriales</taxon>
        <taxon>Kribbellaceae</taxon>
        <taxon>Kribbella</taxon>
    </lineage>
</organism>
<dbReference type="RefSeq" id="WP_344848511.1">
    <property type="nucleotide sequence ID" value="NZ_BAABAA010000015.1"/>
</dbReference>
<comment type="caution">
    <text evidence="2">The sequence shown here is derived from an EMBL/GenBank/DDBJ whole genome shotgun (WGS) entry which is preliminary data.</text>
</comment>
<keyword evidence="3" id="KW-1185">Reference proteome</keyword>
<gene>
    <name evidence="2" type="ORF">GCM10022235_73040</name>
</gene>
<accession>A0ABP6YW22</accession>
<feature type="transmembrane region" description="Helical" evidence="1">
    <location>
        <begin position="96"/>
        <end position="117"/>
    </location>
</feature>
<feature type="transmembrane region" description="Helical" evidence="1">
    <location>
        <begin position="167"/>
        <end position="186"/>
    </location>
</feature>
<feature type="transmembrane region" description="Helical" evidence="1">
    <location>
        <begin position="67"/>
        <end position="89"/>
    </location>
</feature>
<evidence type="ECO:0000256" key="1">
    <source>
        <dbReference type="SAM" id="Phobius"/>
    </source>
</evidence>
<keyword evidence="1" id="KW-0472">Membrane</keyword>
<feature type="transmembrane region" description="Helical" evidence="1">
    <location>
        <begin position="193"/>
        <end position="217"/>
    </location>
</feature>
<dbReference type="EMBL" id="BAABAA010000015">
    <property type="protein sequence ID" value="GAA3591159.1"/>
    <property type="molecule type" value="Genomic_DNA"/>
</dbReference>
<sequence>MISTTARRRDAGLFTMAVVLTAAFFLAPPLVGPDRRDAFPRAFGAYWASGGGNGFPPDLQPLVDHQFHYHLVRVVIGTLLVTVLVTLAVRLQRFRVPIGALALVAAALLILNVQGVVSPFGTLLPNLASAPADDVAAIVSQARDQLANGPLSPALDVMLAEYVRWHVFKGILTGLLAVVLIGLSVVAWRRRRLFVLLTAVPAVAALLVVAANVTTVANPNPGLLLLLQGSW</sequence>
<evidence type="ECO:0000313" key="3">
    <source>
        <dbReference type="Proteomes" id="UP001501222"/>
    </source>
</evidence>
<protein>
    <submittedName>
        <fullName evidence="2">Uncharacterized protein</fullName>
    </submittedName>
</protein>
<keyword evidence="1" id="KW-0812">Transmembrane</keyword>
<reference evidence="3" key="1">
    <citation type="journal article" date="2019" name="Int. J. Syst. Evol. Microbiol.">
        <title>The Global Catalogue of Microorganisms (GCM) 10K type strain sequencing project: providing services to taxonomists for standard genome sequencing and annotation.</title>
        <authorList>
            <consortium name="The Broad Institute Genomics Platform"/>
            <consortium name="The Broad Institute Genome Sequencing Center for Infectious Disease"/>
            <person name="Wu L."/>
            <person name="Ma J."/>
        </authorList>
    </citation>
    <scope>NUCLEOTIDE SEQUENCE [LARGE SCALE GENOMIC DNA]</scope>
    <source>
        <strain evidence="3">JCM 16928</strain>
    </source>
</reference>
<evidence type="ECO:0000313" key="2">
    <source>
        <dbReference type="EMBL" id="GAA3591159.1"/>
    </source>
</evidence>
<proteinExistence type="predicted"/>
<name>A0ABP6YW22_9ACTN</name>
<feature type="transmembrane region" description="Helical" evidence="1">
    <location>
        <begin position="12"/>
        <end position="31"/>
    </location>
</feature>
<dbReference type="Proteomes" id="UP001501222">
    <property type="component" value="Unassembled WGS sequence"/>
</dbReference>
<keyword evidence="1" id="KW-1133">Transmembrane helix</keyword>